<dbReference type="BioCyc" id="SCEL448385:SCE_RS36660-MONOMER"/>
<dbReference type="KEGG" id="scl:sce7153"/>
<dbReference type="Proteomes" id="UP000002139">
    <property type="component" value="Chromosome"/>
</dbReference>
<proteinExistence type="predicted"/>
<dbReference type="EMBL" id="AM746676">
    <property type="protein sequence ID" value="CAN97322.1"/>
    <property type="molecule type" value="Genomic_DNA"/>
</dbReference>
<dbReference type="Pfam" id="PF19955">
    <property type="entry name" value="EAD1"/>
    <property type="match status" value="1"/>
</dbReference>
<accession>A9ERS2</accession>
<evidence type="ECO:0000313" key="2">
    <source>
        <dbReference type="EMBL" id="CAN97322.1"/>
    </source>
</evidence>
<protein>
    <recommendedName>
        <fullName evidence="1">Effector-associated domain-containing protein</fullName>
    </recommendedName>
</protein>
<evidence type="ECO:0000313" key="3">
    <source>
        <dbReference type="Proteomes" id="UP000002139"/>
    </source>
</evidence>
<dbReference type="HOGENOM" id="CLU_799010_0_0_7"/>
<dbReference type="InterPro" id="IPR027417">
    <property type="entry name" value="P-loop_NTPase"/>
</dbReference>
<organism evidence="2 3">
    <name type="scientific">Sorangium cellulosum (strain So ce56)</name>
    <name type="common">Polyangium cellulosum (strain So ce56)</name>
    <dbReference type="NCBI Taxonomy" id="448385"/>
    <lineage>
        <taxon>Bacteria</taxon>
        <taxon>Pseudomonadati</taxon>
        <taxon>Myxococcota</taxon>
        <taxon>Polyangia</taxon>
        <taxon>Polyangiales</taxon>
        <taxon>Polyangiaceae</taxon>
        <taxon>Sorangium</taxon>
    </lineage>
</organism>
<dbReference type="Gene3D" id="3.40.50.300">
    <property type="entry name" value="P-loop containing nucleotide triphosphate hydrolases"/>
    <property type="match status" value="1"/>
</dbReference>
<dbReference type="InterPro" id="IPR045430">
    <property type="entry name" value="EAD1"/>
</dbReference>
<keyword evidence="3" id="KW-1185">Reference proteome</keyword>
<reference evidence="2 3" key="1">
    <citation type="journal article" date="2007" name="Nat. Biotechnol.">
        <title>Complete genome sequence of the myxobacterium Sorangium cellulosum.</title>
        <authorList>
            <person name="Schneiker S."/>
            <person name="Perlova O."/>
            <person name="Kaiser O."/>
            <person name="Gerth K."/>
            <person name="Alici A."/>
            <person name="Altmeyer M.O."/>
            <person name="Bartels D."/>
            <person name="Bekel T."/>
            <person name="Beyer S."/>
            <person name="Bode E."/>
            <person name="Bode H.B."/>
            <person name="Bolten C.J."/>
            <person name="Choudhuri J.V."/>
            <person name="Doss S."/>
            <person name="Elnakady Y.A."/>
            <person name="Frank B."/>
            <person name="Gaigalat L."/>
            <person name="Goesmann A."/>
            <person name="Groeger C."/>
            <person name="Gross F."/>
            <person name="Jelsbak L."/>
            <person name="Jelsbak L."/>
            <person name="Kalinowski J."/>
            <person name="Kegler C."/>
            <person name="Knauber T."/>
            <person name="Konietzny S."/>
            <person name="Kopp M."/>
            <person name="Krause L."/>
            <person name="Krug D."/>
            <person name="Linke B."/>
            <person name="Mahmud T."/>
            <person name="Martinez-Arias R."/>
            <person name="McHardy A.C."/>
            <person name="Merai M."/>
            <person name="Meyer F."/>
            <person name="Mormann S."/>
            <person name="Munoz-Dorado J."/>
            <person name="Perez J."/>
            <person name="Pradella S."/>
            <person name="Rachid S."/>
            <person name="Raddatz G."/>
            <person name="Rosenau F."/>
            <person name="Rueckert C."/>
            <person name="Sasse F."/>
            <person name="Scharfe M."/>
            <person name="Schuster S.C."/>
            <person name="Suen G."/>
            <person name="Treuner-Lange A."/>
            <person name="Velicer G.J."/>
            <person name="Vorholter F.-J."/>
            <person name="Weissman K.J."/>
            <person name="Welch R.D."/>
            <person name="Wenzel S.C."/>
            <person name="Whitworth D.E."/>
            <person name="Wilhelm S."/>
            <person name="Wittmann C."/>
            <person name="Bloecker H."/>
            <person name="Puehler A."/>
            <person name="Mueller R."/>
        </authorList>
    </citation>
    <scope>NUCLEOTIDE SEQUENCE [LARGE SCALE GENOMIC DNA]</scope>
    <source>
        <strain evidence="3">So ce56</strain>
    </source>
</reference>
<dbReference type="SUPFAM" id="SSF52540">
    <property type="entry name" value="P-loop containing nucleoside triphosphate hydrolases"/>
    <property type="match status" value="1"/>
</dbReference>
<dbReference type="STRING" id="448385.sce7153"/>
<sequence>MGTLGAQRKAFFDELEKAFDIASFETFLSLHLGKRLDDLSPPAALPQLLTKVVQKAEEQSWLSALLTALKEGKPGAVGLHAVIDAILKDWSAAGARVPGDPYNLFLTTRGGFVNRESTRAILKGMHASTGNRIVLLRGGAGAGKTHTWHFLNTVAKEKSFPAIYIDFVKWQNARAKEVMGSMAEQLDADLQPKFDEFARKPRQTLQLAEWFAGAVKKRGVRCWVFFDHLDKVEPPPEVMGLVRELMSIADSDLADIRLVIVGLREDDDVSDFAPLVDIAKGVQRDDVARFFHAVGEFVGAKIDDAAVEAAIVKIYAPVAPGDKPVPARELTRRIGEEALRLFPGIAS</sequence>
<name>A9ERS2_SORC5</name>
<evidence type="ECO:0000259" key="1">
    <source>
        <dbReference type="Pfam" id="PF19955"/>
    </source>
</evidence>
<gene>
    <name evidence="2" type="ordered locus">sce7153</name>
</gene>
<feature type="domain" description="Effector-associated" evidence="1">
    <location>
        <begin position="3"/>
        <end position="85"/>
    </location>
</feature>
<dbReference type="AlphaFoldDB" id="A9ERS2"/>
<dbReference type="RefSeq" id="WP_012239761.1">
    <property type="nucleotide sequence ID" value="NC_010162.1"/>
</dbReference>